<dbReference type="CDD" id="cd09271">
    <property type="entry name" value="RNase_H2-C"/>
    <property type="match status" value="1"/>
</dbReference>
<evidence type="ECO:0000256" key="1">
    <source>
        <dbReference type="SAM" id="MobiDB-lite"/>
    </source>
</evidence>
<sequence>MLAIQPAKAHKGVCTPNVLPCRINHNGPVNASERYWQPKTDDDGKATAYFRGRKLRGRAVKIPEGYRGVVLNTTDKLLPQTHTPHEPSPGALEEDDDDEDAEQPTEIKVAEEVASFDAVVVWGHDTLPEATDDPYAKGVEEWIAFAEVMHSWQGSESTGAEKVEAKTASS</sequence>
<dbReference type="InterPro" id="IPR013924">
    <property type="entry name" value="RNase_H2_suC"/>
</dbReference>
<proteinExistence type="predicted"/>
<dbReference type="PANTHER" id="PTHR47204">
    <property type="entry name" value="OS02G0168900 PROTEIN"/>
    <property type="match status" value="1"/>
</dbReference>
<evidence type="ECO:0000313" key="2">
    <source>
        <dbReference type="EMBL" id="KAJ9662389.1"/>
    </source>
</evidence>
<accession>A0ABQ9NR61</accession>
<organism evidence="2 3">
    <name type="scientific">Coniosporium apollinis</name>
    <dbReference type="NCBI Taxonomy" id="61459"/>
    <lineage>
        <taxon>Eukaryota</taxon>
        <taxon>Fungi</taxon>
        <taxon>Dikarya</taxon>
        <taxon>Ascomycota</taxon>
        <taxon>Pezizomycotina</taxon>
        <taxon>Dothideomycetes</taxon>
        <taxon>Dothideomycetes incertae sedis</taxon>
        <taxon>Coniosporium</taxon>
    </lineage>
</organism>
<dbReference type="EMBL" id="JAPDRL010000050">
    <property type="protein sequence ID" value="KAJ9662389.1"/>
    <property type="molecule type" value="Genomic_DNA"/>
</dbReference>
<feature type="region of interest" description="Disordered" evidence="1">
    <location>
        <begin position="73"/>
        <end position="107"/>
    </location>
</feature>
<reference evidence="2" key="1">
    <citation type="submission" date="2022-10" db="EMBL/GenBank/DDBJ databases">
        <title>Culturing micro-colonial fungi from biological soil crusts in the Mojave desert and describing Neophaeococcomyces mojavensis, and introducing the new genera and species Taxawa tesnikishii.</title>
        <authorList>
            <person name="Kurbessoian T."/>
            <person name="Stajich J.E."/>
        </authorList>
    </citation>
    <scope>NUCLEOTIDE SEQUENCE</scope>
    <source>
        <strain evidence="2">TK_1</strain>
    </source>
</reference>
<dbReference type="PANTHER" id="PTHR47204:SF1">
    <property type="entry name" value="RIBONUCLEASE H2 SUBUNIT C"/>
    <property type="match status" value="1"/>
</dbReference>
<comment type="caution">
    <text evidence="2">The sequence shown here is derived from an EMBL/GenBank/DDBJ whole genome shotgun (WGS) entry which is preliminary data.</text>
</comment>
<dbReference type="Gene3D" id="2.40.128.680">
    <property type="match status" value="1"/>
</dbReference>
<protein>
    <submittedName>
        <fullName evidence="2">Uncharacterized protein</fullName>
    </submittedName>
</protein>
<dbReference type="Proteomes" id="UP001172684">
    <property type="component" value="Unassembled WGS sequence"/>
</dbReference>
<keyword evidence="3" id="KW-1185">Reference proteome</keyword>
<dbReference type="Pfam" id="PF08615">
    <property type="entry name" value="RNase_H2_suC"/>
    <property type="match status" value="1"/>
</dbReference>
<evidence type="ECO:0000313" key="3">
    <source>
        <dbReference type="Proteomes" id="UP001172684"/>
    </source>
</evidence>
<name>A0ABQ9NR61_9PEZI</name>
<gene>
    <name evidence="2" type="ORF">H2201_006098</name>
</gene>
<feature type="compositionally biased region" description="Acidic residues" evidence="1">
    <location>
        <begin position="92"/>
        <end position="103"/>
    </location>
</feature>